<evidence type="ECO:0000256" key="1">
    <source>
        <dbReference type="SAM" id="MobiDB-lite"/>
    </source>
</evidence>
<reference evidence="2" key="1">
    <citation type="journal article" date="2015" name="Nature">
        <title>Complex archaea that bridge the gap between prokaryotes and eukaryotes.</title>
        <authorList>
            <person name="Spang A."/>
            <person name="Saw J.H."/>
            <person name="Jorgensen S.L."/>
            <person name="Zaremba-Niedzwiedzka K."/>
            <person name="Martijn J."/>
            <person name="Lind A.E."/>
            <person name="van Eijk R."/>
            <person name="Schleper C."/>
            <person name="Guy L."/>
            <person name="Ettema T.J."/>
        </authorList>
    </citation>
    <scope>NUCLEOTIDE SEQUENCE</scope>
</reference>
<evidence type="ECO:0000313" key="2">
    <source>
        <dbReference type="EMBL" id="KKM25587.1"/>
    </source>
</evidence>
<gene>
    <name evidence="2" type="ORF">LCGC14_1593480</name>
</gene>
<feature type="region of interest" description="Disordered" evidence="1">
    <location>
        <begin position="36"/>
        <end position="83"/>
    </location>
</feature>
<feature type="compositionally biased region" description="Basic residues" evidence="1">
    <location>
        <begin position="36"/>
        <end position="45"/>
    </location>
</feature>
<comment type="caution">
    <text evidence="2">The sequence shown here is derived from an EMBL/GenBank/DDBJ whole genome shotgun (WGS) entry which is preliminary data.</text>
</comment>
<dbReference type="AlphaFoldDB" id="A0A0F9IDR7"/>
<organism evidence="2">
    <name type="scientific">marine sediment metagenome</name>
    <dbReference type="NCBI Taxonomy" id="412755"/>
    <lineage>
        <taxon>unclassified sequences</taxon>
        <taxon>metagenomes</taxon>
        <taxon>ecological metagenomes</taxon>
    </lineage>
</organism>
<dbReference type="EMBL" id="LAZR01012686">
    <property type="protein sequence ID" value="KKM25587.1"/>
    <property type="molecule type" value="Genomic_DNA"/>
</dbReference>
<proteinExistence type="predicted"/>
<sequence length="83" mass="9529">MKLEQHKKSVSLMSELEYSAHILALRNSRYEEKIIHKKKAAKSSKSKSSTARSRSMRKMTTKELASTVSKEAREALMKELMSK</sequence>
<feature type="compositionally biased region" description="Basic and acidic residues" evidence="1">
    <location>
        <begin position="70"/>
        <end position="83"/>
    </location>
</feature>
<name>A0A0F9IDR7_9ZZZZ</name>
<protein>
    <submittedName>
        <fullName evidence="2">Uncharacterized protein</fullName>
    </submittedName>
</protein>
<accession>A0A0F9IDR7</accession>